<feature type="transmembrane region" description="Helical" evidence="9">
    <location>
        <begin position="197"/>
        <end position="218"/>
    </location>
</feature>
<feature type="region of interest" description="Disordered" evidence="8">
    <location>
        <begin position="666"/>
        <end position="694"/>
    </location>
</feature>
<feature type="region of interest" description="Disordered" evidence="8">
    <location>
        <begin position="40"/>
        <end position="85"/>
    </location>
</feature>
<dbReference type="HOGENOM" id="CLU_010118_4_0_11"/>
<dbReference type="GO" id="GO:0022857">
    <property type="term" value="F:transmembrane transporter activity"/>
    <property type="evidence" value="ECO:0007669"/>
    <property type="project" value="InterPro"/>
</dbReference>
<feature type="transmembrane region" description="Helical" evidence="9">
    <location>
        <begin position="460"/>
        <end position="483"/>
    </location>
</feature>
<proteinExistence type="inferred from homology"/>
<comment type="subcellular location">
    <subcellularLocation>
        <location evidence="1">Cell membrane</location>
        <topology evidence="1">Multi-pass membrane protein</topology>
    </subcellularLocation>
</comment>
<feature type="transmembrane region" description="Helical" evidence="9">
    <location>
        <begin position="119"/>
        <end position="137"/>
    </location>
</feature>
<protein>
    <submittedName>
        <fullName evidence="10">Choline/carnitine/betaine transporter</fullName>
    </submittedName>
</protein>
<feature type="transmembrane region" description="Helical" evidence="9">
    <location>
        <begin position="299"/>
        <end position="320"/>
    </location>
</feature>
<keyword evidence="6 9" id="KW-1133">Transmembrane helix</keyword>
<feature type="transmembrane region" description="Helical" evidence="9">
    <location>
        <begin position="567"/>
        <end position="586"/>
    </location>
</feature>
<keyword evidence="7 9" id="KW-0472">Membrane</keyword>
<gene>
    <name evidence="10" type="ordered locus">Achl_3457</name>
</gene>
<reference evidence="10" key="1">
    <citation type="submission" date="2009-01" db="EMBL/GenBank/DDBJ databases">
        <title>Complete sequence of chromosome of Arthrobacter chlorophenolicus A6.</title>
        <authorList>
            <consortium name="US DOE Joint Genome Institute"/>
            <person name="Lucas S."/>
            <person name="Copeland A."/>
            <person name="Lapidus A."/>
            <person name="Glavina del Rio T."/>
            <person name="Tice H."/>
            <person name="Bruce D."/>
            <person name="Goodwin L."/>
            <person name="Pitluck S."/>
            <person name="Goltsman E."/>
            <person name="Clum A."/>
            <person name="Larimer F."/>
            <person name="Land M."/>
            <person name="Hauser L."/>
            <person name="Kyrpides N."/>
            <person name="Mikhailova N."/>
            <person name="Jansson J."/>
            <person name="Richardson P."/>
        </authorList>
    </citation>
    <scope>NUCLEOTIDE SEQUENCE [LARGE SCALE GENOMIC DNA]</scope>
    <source>
        <strain evidence="10">A6</strain>
    </source>
</reference>
<evidence type="ECO:0000313" key="11">
    <source>
        <dbReference type="Proteomes" id="UP000002505"/>
    </source>
</evidence>
<dbReference type="NCBIfam" id="TIGR00842">
    <property type="entry name" value="bcct"/>
    <property type="match status" value="1"/>
</dbReference>
<keyword evidence="5 9" id="KW-0812">Transmembrane</keyword>
<keyword evidence="4" id="KW-1003">Cell membrane</keyword>
<evidence type="ECO:0000256" key="4">
    <source>
        <dbReference type="ARBA" id="ARBA00022475"/>
    </source>
</evidence>
<evidence type="ECO:0000256" key="5">
    <source>
        <dbReference type="ARBA" id="ARBA00022692"/>
    </source>
</evidence>
<dbReference type="KEGG" id="ach:Achl_3457"/>
<feature type="transmembrane region" description="Helical" evidence="9">
    <location>
        <begin position="430"/>
        <end position="448"/>
    </location>
</feature>
<evidence type="ECO:0000256" key="8">
    <source>
        <dbReference type="SAM" id="MobiDB-lite"/>
    </source>
</evidence>
<accession>B8HHC3</accession>
<evidence type="ECO:0000256" key="7">
    <source>
        <dbReference type="ARBA" id="ARBA00023136"/>
    </source>
</evidence>
<evidence type="ECO:0000256" key="1">
    <source>
        <dbReference type="ARBA" id="ARBA00004651"/>
    </source>
</evidence>
<feature type="transmembrane region" description="Helical" evidence="9">
    <location>
        <begin position="157"/>
        <end position="176"/>
    </location>
</feature>
<evidence type="ECO:0000256" key="3">
    <source>
        <dbReference type="ARBA" id="ARBA00022448"/>
    </source>
</evidence>
<dbReference type="GO" id="GO:0005886">
    <property type="term" value="C:plasma membrane"/>
    <property type="evidence" value="ECO:0007669"/>
    <property type="project" value="UniProtKB-SubCell"/>
</dbReference>
<dbReference type="Proteomes" id="UP000002505">
    <property type="component" value="Chromosome"/>
</dbReference>
<dbReference type="eggNOG" id="COG1292">
    <property type="taxonomic scope" value="Bacteria"/>
</dbReference>
<feature type="transmembrane region" description="Helical" evidence="9">
    <location>
        <begin position="525"/>
        <end position="546"/>
    </location>
</feature>
<feature type="transmembrane region" description="Helical" evidence="9">
    <location>
        <begin position="372"/>
        <end position="395"/>
    </location>
</feature>
<dbReference type="InterPro" id="IPR018093">
    <property type="entry name" value="BCCT_CS"/>
</dbReference>
<organism evidence="10 11">
    <name type="scientific">Pseudarthrobacter chlorophenolicus (strain ATCC 700700 / DSM 12829 / CIP 107037 / JCM 12360 / KCTC 9906 / NCIMB 13794 / A6)</name>
    <name type="common">Arthrobacter chlorophenolicus</name>
    <dbReference type="NCBI Taxonomy" id="452863"/>
    <lineage>
        <taxon>Bacteria</taxon>
        <taxon>Bacillati</taxon>
        <taxon>Actinomycetota</taxon>
        <taxon>Actinomycetes</taxon>
        <taxon>Micrococcales</taxon>
        <taxon>Micrococcaceae</taxon>
        <taxon>Pseudarthrobacter</taxon>
    </lineage>
</organism>
<feature type="compositionally biased region" description="Low complexity" evidence="8">
    <location>
        <begin position="675"/>
        <end position="694"/>
    </location>
</feature>
<evidence type="ECO:0000256" key="9">
    <source>
        <dbReference type="SAM" id="Phobius"/>
    </source>
</evidence>
<dbReference type="PANTHER" id="PTHR30047">
    <property type="entry name" value="HIGH-AFFINITY CHOLINE TRANSPORT PROTEIN-RELATED"/>
    <property type="match status" value="1"/>
</dbReference>
<feature type="transmembrane region" description="Helical" evidence="9">
    <location>
        <begin position="340"/>
        <end position="360"/>
    </location>
</feature>
<comment type="similarity">
    <text evidence="2">Belongs to the BCCT transporter (TC 2.A.15) family.</text>
</comment>
<dbReference type="InterPro" id="IPR000060">
    <property type="entry name" value="BCCT_transptr"/>
</dbReference>
<dbReference type="AlphaFoldDB" id="B8HHC3"/>
<feature type="transmembrane region" description="Helical" evidence="9">
    <location>
        <begin position="598"/>
        <end position="621"/>
    </location>
</feature>
<evidence type="ECO:0000313" key="10">
    <source>
        <dbReference type="EMBL" id="ACL41414.1"/>
    </source>
</evidence>
<sequence length="694" mass="74165">MAFNSGEVPQASIRWTRQALPLRMSMTAEQRIQLMAINSELTTPKPGRPEDDQDSIPAKAAAAPGGPSPDTPGPTGEGSFTEPLPDTEEYDQILEELRQTKTEHAVSQRRNRKLTLDKVTFGITGAIAVAFVLWGFLGKDSLAATSKDALDWVMEYTGWLFMVLASLFVVFVLWLAMGKFGNIPLGKDGEKPEFRTVSWIAMMFAAGMGIGLMFYGVAEPLYHYISPPPGTVDGRTPAAIQTAMATSIFHWTLHPWAMYAVVGIAMAYGTYRLGRKQLISAAFTSLFGIRTVEGPVGKFINILAIFATLFGTAASLGLGALQIGSGLTSNGWVGEVGTPALVAIVAILTACFVASAVSGISRGIQWLSNINMVLAVVLAVIVFVAGPTLFILNLIPSAVGDYARDLAEMSSRTEAVGDEALRTWMSSWTIFYWAWWISWTPFVGMFIARISRGRTIRQFVTGVLLVPSVVSVIWFGIFGGAAFDVQQKADEAGQPGLMTVTDGVASIDFDGALFNLVKNLSMPEWLTAAVIVLAMVLVAIFFITGADSASLIMSSLSSNGASEPKRGLVIFWGALTGAVAAVMLLAGGDEPSEALSGLQRITIVAALPFVVVMLLLCFALAKDLRRDPLSLRRRLATSVVERAIRTGVEQHGGVQFDLVTRHEHSDKCAEGDSCPGSGSSPASSAEASAEASKN</sequence>
<evidence type="ECO:0000256" key="6">
    <source>
        <dbReference type="ARBA" id="ARBA00022989"/>
    </source>
</evidence>
<dbReference type="PROSITE" id="PS01303">
    <property type="entry name" value="BCCT"/>
    <property type="match status" value="1"/>
</dbReference>
<dbReference type="EMBL" id="CP001341">
    <property type="protein sequence ID" value="ACL41414.1"/>
    <property type="molecule type" value="Genomic_DNA"/>
</dbReference>
<keyword evidence="3" id="KW-0813">Transport</keyword>
<dbReference type="PANTHER" id="PTHR30047:SF7">
    <property type="entry name" value="HIGH-AFFINITY CHOLINE TRANSPORT PROTEIN"/>
    <property type="match status" value="1"/>
</dbReference>
<feature type="transmembrane region" description="Helical" evidence="9">
    <location>
        <begin position="253"/>
        <end position="271"/>
    </location>
</feature>
<evidence type="ECO:0000256" key="2">
    <source>
        <dbReference type="ARBA" id="ARBA00005658"/>
    </source>
</evidence>
<dbReference type="Pfam" id="PF02028">
    <property type="entry name" value="BCCT"/>
    <property type="match status" value="1"/>
</dbReference>
<name>B8HHC3_PSECP</name>
<keyword evidence="11" id="KW-1185">Reference proteome</keyword>